<dbReference type="GO" id="GO:0003700">
    <property type="term" value="F:DNA-binding transcription factor activity"/>
    <property type="evidence" value="ECO:0007669"/>
    <property type="project" value="InterPro"/>
</dbReference>
<dbReference type="Gene3D" id="1.10.10.10">
    <property type="entry name" value="Winged helix-like DNA-binding domain superfamily/Winged helix DNA-binding domain"/>
    <property type="match status" value="1"/>
</dbReference>
<reference evidence="5" key="1">
    <citation type="submission" date="2018-08" db="EMBL/GenBank/DDBJ databases">
        <title>Genome of Lactobacillus sp. HBUAS52074.</title>
        <authorList>
            <person name="Guo Z."/>
            <person name="Zhang Z.D."/>
        </authorList>
    </citation>
    <scope>NUCLEOTIDE SEQUENCE [LARGE SCALE GENOMIC DNA]</scope>
    <source>
        <strain evidence="5">HBUAS52074</strain>
    </source>
</reference>
<evidence type="ECO:0000259" key="3">
    <source>
        <dbReference type="PROSITE" id="PS51000"/>
    </source>
</evidence>
<organism evidence="4 5">
    <name type="scientific">Companilactobacillus zhachilii</name>
    <dbReference type="NCBI Taxonomy" id="2304606"/>
    <lineage>
        <taxon>Bacteria</taxon>
        <taxon>Bacillati</taxon>
        <taxon>Bacillota</taxon>
        <taxon>Bacilli</taxon>
        <taxon>Lactobacillales</taxon>
        <taxon>Lactobacillaceae</taxon>
        <taxon>Companilactobacillus</taxon>
    </lineage>
</organism>
<dbReference type="OrthoDB" id="9798651at2"/>
<dbReference type="InterPro" id="IPR036388">
    <property type="entry name" value="WH-like_DNA-bd_sf"/>
</dbReference>
<dbReference type="InterPro" id="IPR001034">
    <property type="entry name" value="DeoR_HTH"/>
</dbReference>
<evidence type="ECO:0000256" key="1">
    <source>
        <dbReference type="ARBA" id="ARBA00023015"/>
    </source>
</evidence>
<dbReference type="SMART" id="SM01134">
    <property type="entry name" value="DeoRC"/>
    <property type="match status" value="1"/>
</dbReference>
<dbReference type="SMART" id="SM00420">
    <property type="entry name" value="HTH_DEOR"/>
    <property type="match status" value="1"/>
</dbReference>
<dbReference type="InterPro" id="IPR014036">
    <property type="entry name" value="DeoR-like_C"/>
</dbReference>
<dbReference type="KEGG" id="lzh:D1B17_00765"/>
<dbReference type="PANTHER" id="PTHR30363:SF44">
    <property type="entry name" value="AGA OPERON TRANSCRIPTIONAL REPRESSOR-RELATED"/>
    <property type="match status" value="1"/>
</dbReference>
<protein>
    <submittedName>
        <fullName evidence="4">DeoR/GlpR transcriptional regulator</fullName>
    </submittedName>
</protein>
<keyword evidence="1" id="KW-0805">Transcription regulation</keyword>
<keyword evidence="5" id="KW-1185">Reference proteome</keyword>
<dbReference type="Pfam" id="PF08220">
    <property type="entry name" value="HTH_DeoR"/>
    <property type="match status" value="1"/>
</dbReference>
<dbReference type="InterPro" id="IPR050313">
    <property type="entry name" value="Carb_Metab_HTH_regulators"/>
</dbReference>
<proteinExistence type="predicted"/>
<dbReference type="SUPFAM" id="SSF100950">
    <property type="entry name" value="NagB/RpiA/CoA transferase-like"/>
    <property type="match status" value="1"/>
</dbReference>
<dbReference type="InterPro" id="IPR036390">
    <property type="entry name" value="WH_DNA-bd_sf"/>
</dbReference>
<dbReference type="SUPFAM" id="SSF46785">
    <property type="entry name" value="Winged helix' DNA-binding domain"/>
    <property type="match status" value="1"/>
</dbReference>
<dbReference type="PANTHER" id="PTHR30363">
    <property type="entry name" value="HTH-TYPE TRANSCRIPTIONAL REGULATOR SRLR-RELATED"/>
    <property type="match status" value="1"/>
</dbReference>
<dbReference type="PROSITE" id="PS51000">
    <property type="entry name" value="HTH_DEOR_2"/>
    <property type="match status" value="1"/>
</dbReference>
<evidence type="ECO:0000313" key="5">
    <source>
        <dbReference type="Proteomes" id="UP000267208"/>
    </source>
</evidence>
<feature type="domain" description="HTH deoR-type" evidence="3">
    <location>
        <begin position="3"/>
        <end position="58"/>
    </location>
</feature>
<dbReference type="AlphaFoldDB" id="A0A386PS37"/>
<dbReference type="InterPro" id="IPR037171">
    <property type="entry name" value="NagB/RpiA_transferase-like"/>
</dbReference>
<dbReference type="EMBL" id="CP031933">
    <property type="protein sequence ID" value="AYE37267.1"/>
    <property type="molecule type" value="Genomic_DNA"/>
</dbReference>
<gene>
    <name evidence="4" type="ORF">D1B17_00765</name>
</gene>
<evidence type="ECO:0000256" key="2">
    <source>
        <dbReference type="ARBA" id="ARBA00023163"/>
    </source>
</evidence>
<evidence type="ECO:0000313" key="4">
    <source>
        <dbReference type="EMBL" id="AYE37267.1"/>
    </source>
</evidence>
<sequence>MIPKKRQDEILELVQEKQYCEYSFLAKRLFVSVATVRRDAQEMESRGLIRIVKNGISTTNEPKDLAADYSRTVNLDKKKQLSGYAGSIITNGMSLFIDSSSTCLVFMREISEIDNLYIVTNGIVEAQECFHHPNWHVSLIGGEINKTLQNIGGPKGIQDISNYHADLSIFSCRGLIEQGASDANENEAFLKRAFVNNSDKSLLLVDSTKIHKHNLYLGAQMSDLDYIATDMPLPTDLALEANKNNISLLS</sequence>
<dbReference type="Proteomes" id="UP000267208">
    <property type="component" value="Chromosome"/>
</dbReference>
<accession>A0A386PS37</accession>
<dbReference type="RefSeq" id="WP_120141510.1">
    <property type="nucleotide sequence ID" value="NZ_CP031933.2"/>
</dbReference>
<keyword evidence="2" id="KW-0804">Transcription</keyword>
<dbReference type="Pfam" id="PF00455">
    <property type="entry name" value="DeoRC"/>
    <property type="match status" value="1"/>
</dbReference>
<name>A0A386PS37_9LACO</name>